<dbReference type="InterPro" id="IPR000742">
    <property type="entry name" value="EGF"/>
</dbReference>
<dbReference type="CDD" id="cd00054">
    <property type="entry name" value="EGF_CA"/>
    <property type="match status" value="1"/>
</dbReference>
<evidence type="ECO:0000256" key="6">
    <source>
        <dbReference type="ARBA" id="ARBA00023157"/>
    </source>
</evidence>
<evidence type="ECO:0000313" key="13">
    <source>
        <dbReference type="EMBL" id="CAF1187540.1"/>
    </source>
</evidence>
<dbReference type="Proteomes" id="UP000663828">
    <property type="component" value="Unassembled WGS sequence"/>
</dbReference>
<evidence type="ECO:0000256" key="2">
    <source>
        <dbReference type="ARBA" id="ARBA00022692"/>
    </source>
</evidence>
<evidence type="ECO:0008006" key="15">
    <source>
        <dbReference type="Google" id="ProtNLM"/>
    </source>
</evidence>
<keyword evidence="3" id="KW-0677">Repeat</keyword>
<proteinExistence type="predicted"/>
<sequence>MYNNREIVGGNALAYDCLDYHGQHRTKLANQDLYDMTIELISFCIRPVRPDDEPMDTFVHPLARRLSFERVSDMGVTVEQLLSWSIPTVIVERYQRYLSSHKMASLNEQFYNCTSARFGIRCQYSFGSRFMQGMSFDDLIDDTFNSKQSYATSWDDMTTLAAPIPCYVLIKCHRNGIEWCLDWREICDGVIDCFDEGTDEEHCFVLEINKCKADEYRCHNGMCIAEDLWQDGEDGSEVDCLDRSDEGQDEASLTMCYRDVSFRCEQQACRPDELRFSCGDGECVGRFAPCHSGRHQLLIESLMQEGDLNKECWMTMVCLTKLVKQLNGTPCDVWLLDDSISAHLAQCPHLFQFPTTAVHSNHVLFFYANVETRKNLTDDFMPDYVCYNEELCEFHSVHWLSDVNMTCLSKWDIWIEWDNTVKDPWSQLVWLIEREFRSCMVSTNDVFRNQMLDSNDSTLYQCSNSSKVISSHRIKDALYDCIENDDENRANSCSFNDRHRARCEHEKECWSPLIKQSVCRISDEQSEDILPFASFCDGISQYYYHSTNREKRDDEDGCDMNALCDNMYSRCDGFWACPDGRDEWNCSNHSLCPVSSHACISPYNYTVSCLSANRVNDGVADCLGATDEQEKCRFTFRLHHDLRPLGCLGSDECLRSSQFCDNRVDCSQHPDDEQFCQDRPFTCNQTVSRERNQLEHILCSLNEENERRIKFFSVITSTLYPASTELSDRHDHAQSRRVQKNNESEDATKLMVTRTFTREDKRWSHYCNRGIMVEKQSKNLTSFDCLCSASYYGDRCQYQSQRVSLSLQLTSTSRYEIYAVIILLVDDQRNEITAFSQFKYIAKDSCAMKWHGVLLYPTRPMNSSTNYSVRIDVIEKNSMDYVGHWYYSIPFAFLPVNQLSVALNLSSSAIVGKVECSMTCLDGKQECMVYVNVRNKSFCRWKPSETTDDECSSGSVFIGWTQNRRPICVCPFFRHGPTCALMSPQCSPNLCQNQGQCVEHDESLFDRKYTCVCTSKYYGLNCEYEKWQLEVSFEGIDVSSYVIGHFYTISNDSQPQKTILLRKLTLFQHVVAFHISIPFHLAFIQINERDFYLVYLQHSPSMYAFSQLSDKQRCHSMSNYVNSTVLNLHRYERIAHFHRVCLQNWHVVCFVDEMYLCLCTNDHHANCLPFEQQLYSSADRFRCSANDQYCSNGGECYQDHAHCPSTKICLCASCFFGQQCQLYAKGLGSTLDEILGYEFVAKRSLTSQSVSIKLSAGITMVIFVVGIINVILALMTFSQPKIREVGCGLYLLASSVTSLSTMIFFTLKFWLLHFSYQNVSNAGIILTINCRFVEVMLKLSLFIDNWLNACIAMEKTNSVIQGLQFNKRSSRQLARRVTPFVFVANVAMLVPQMLNLHVFEDKMEGRSWCVIHYKPWLKRYIVGLMFFNYFGPFVVQIGSIILIIIGTAYQKLLIQSNEKRIWSHLRWKIVKYRRLMISQMIITLLTLPHLIISLKLECRRSSDLLWFFLAGYFVSFLPAASIVIIFVTPSPLYRKQLKQGVKRIWQRAQYQWETFRTKAMMN</sequence>
<feature type="transmembrane region" description="Helical" evidence="9">
    <location>
        <begin position="1377"/>
        <end position="1394"/>
    </location>
</feature>
<name>A0A813Y011_ADIRI</name>
<dbReference type="Gene3D" id="4.10.400.10">
    <property type="entry name" value="Low-density Lipoprotein Receptor"/>
    <property type="match status" value="1"/>
</dbReference>
<dbReference type="InterPro" id="IPR017452">
    <property type="entry name" value="GPCR_Rhodpsn_7TM"/>
</dbReference>
<dbReference type="SUPFAM" id="SSF57196">
    <property type="entry name" value="EGF/Laminin"/>
    <property type="match status" value="1"/>
</dbReference>
<dbReference type="Proteomes" id="UP000663852">
    <property type="component" value="Unassembled WGS sequence"/>
</dbReference>
<evidence type="ECO:0000256" key="7">
    <source>
        <dbReference type="PROSITE-ProRule" id="PRU00076"/>
    </source>
</evidence>
<dbReference type="SMART" id="SM00181">
    <property type="entry name" value="EGF"/>
    <property type="match status" value="3"/>
</dbReference>
<feature type="transmembrane region" description="Helical" evidence="9">
    <location>
        <begin position="1254"/>
        <end position="1277"/>
    </location>
</feature>
<keyword evidence="4 9" id="KW-1133">Transmembrane helix</keyword>
<dbReference type="EMBL" id="CAJNOJ010000140">
    <property type="protein sequence ID" value="CAF1187540.1"/>
    <property type="molecule type" value="Genomic_DNA"/>
</dbReference>
<evidence type="ECO:0000256" key="4">
    <source>
        <dbReference type="ARBA" id="ARBA00022989"/>
    </source>
</evidence>
<feature type="disulfide bond" evidence="7">
    <location>
        <begin position="1013"/>
        <end position="1022"/>
    </location>
</feature>
<evidence type="ECO:0000259" key="10">
    <source>
        <dbReference type="PROSITE" id="PS50026"/>
    </source>
</evidence>
<dbReference type="GO" id="GO:0005886">
    <property type="term" value="C:plasma membrane"/>
    <property type="evidence" value="ECO:0007669"/>
    <property type="project" value="TreeGrafter"/>
</dbReference>
<dbReference type="CDD" id="cd00112">
    <property type="entry name" value="LDLa"/>
    <property type="match status" value="1"/>
</dbReference>
<feature type="transmembrane region" description="Helical" evidence="9">
    <location>
        <begin position="1289"/>
        <end position="1311"/>
    </location>
</feature>
<keyword evidence="5 9" id="KW-0472">Membrane</keyword>
<comment type="caution">
    <text evidence="7">Lacks conserved residue(s) required for the propagation of feature annotation.</text>
</comment>
<comment type="subcellular location">
    <subcellularLocation>
        <location evidence="1">Membrane</location>
        <topology evidence="1">Single-pass membrane protein</topology>
    </subcellularLocation>
</comment>
<dbReference type="PANTHER" id="PTHR24270">
    <property type="entry name" value="LOW-DENSITY LIPOPROTEIN RECEPTOR-RELATED"/>
    <property type="match status" value="1"/>
</dbReference>
<evidence type="ECO:0000256" key="9">
    <source>
        <dbReference type="SAM" id="Phobius"/>
    </source>
</evidence>
<feature type="disulfide bond" evidence="8">
    <location>
        <begin position="211"/>
        <end position="223"/>
    </location>
</feature>
<evidence type="ECO:0000313" key="12">
    <source>
        <dbReference type="EMBL" id="CAF0874628.1"/>
    </source>
</evidence>
<evidence type="ECO:0000256" key="3">
    <source>
        <dbReference type="ARBA" id="ARBA00022737"/>
    </source>
</evidence>
<dbReference type="EMBL" id="CAJNOR010000306">
    <property type="protein sequence ID" value="CAF0874628.1"/>
    <property type="molecule type" value="Genomic_DNA"/>
</dbReference>
<feature type="transmembrane region" description="Helical" evidence="9">
    <location>
        <begin position="1475"/>
        <end position="1492"/>
    </location>
</feature>
<feature type="domain" description="EGF-like" evidence="10">
    <location>
        <begin position="982"/>
        <end position="1023"/>
    </location>
</feature>
<dbReference type="PROSITE" id="PS50026">
    <property type="entry name" value="EGF_3"/>
    <property type="match status" value="1"/>
</dbReference>
<dbReference type="PANTHER" id="PTHR24270:SF62">
    <property type="entry name" value="LOW-DENSITY LIPOPROTEIN RECEPTOR-RELATED PROTEIN 2"/>
    <property type="match status" value="1"/>
</dbReference>
<gene>
    <name evidence="13" type="ORF">EDS130_LOCUS24611</name>
    <name evidence="12" type="ORF">XAT740_LOCUS6673</name>
</gene>
<dbReference type="GO" id="GO:0016192">
    <property type="term" value="P:vesicle-mediated transport"/>
    <property type="evidence" value="ECO:0007669"/>
    <property type="project" value="UniProtKB-ARBA"/>
</dbReference>
<organism evidence="12 14">
    <name type="scientific">Adineta ricciae</name>
    <name type="common">Rotifer</name>
    <dbReference type="NCBI Taxonomy" id="249248"/>
    <lineage>
        <taxon>Eukaryota</taxon>
        <taxon>Metazoa</taxon>
        <taxon>Spiralia</taxon>
        <taxon>Gnathifera</taxon>
        <taxon>Rotifera</taxon>
        <taxon>Eurotatoria</taxon>
        <taxon>Bdelloidea</taxon>
        <taxon>Adinetida</taxon>
        <taxon>Adinetidae</taxon>
        <taxon>Adineta</taxon>
    </lineage>
</organism>
<keyword evidence="14" id="KW-1185">Reference proteome</keyword>
<feature type="transmembrane region" description="Helical" evidence="9">
    <location>
        <begin position="1504"/>
        <end position="1528"/>
    </location>
</feature>
<dbReference type="SMART" id="SM00192">
    <property type="entry name" value="LDLa"/>
    <property type="match status" value="5"/>
</dbReference>
<evidence type="ECO:0000256" key="8">
    <source>
        <dbReference type="PROSITE-ProRule" id="PRU00124"/>
    </source>
</evidence>
<dbReference type="InterPro" id="IPR050685">
    <property type="entry name" value="LDLR"/>
</dbReference>
<dbReference type="Gene3D" id="1.20.1070.10">
    <property type="entry name" value="Rhodopsin 7-helix transmembrane proteins"/>
    <property type="match status" value="1"/>
</dbReference>
<dbReference type="InterPro" id="IPR002172">
    <property type="entry name" value="LDrepeatLR_classA_rpt"/>
</dbReference>
<evidence type="ECO:0000259" key="11">
    <source>
        <dbReference type="PROSITE" id="PS50262"/>
    </source>
</evidence>
<dbReference type="OrthoDB" id="2015116at2759"/>
<evidence type="ECO:0000256" key="5">
    <source>
        <dbReference type="ARBA" id="ARBA00023136"/>
    </source>
</evidence>
<feature type="domain" description="G-protein coupled receptors family 1 profile" evidence="11">
    <location>
        <begin position="1268"/>
        <end position="1525"/>
    </location>
</feature>
<dbReference type="PROSITE" id="PS50068">
    <property type="entry name" value="LDLRA_2"/>
    <property type="match status" value="1"/>
</dbReference>
<dbReference type="Gene3D" id="2.10.25.10">
    <property type="entry name" value="Laminin"/>
    <property type="match status" value="1"/>
</dbReference>
<feature type="transmembrane region" description="Helical" evidence="9">
    <location>
        <begin position="1323"/>
        <end position="1343"/>
    </location>
</feature>
<dbReference type="SUPFAM" id="SSF81321">
    <property type="entry name" value="Family A G protein-coupled receptor-like"/>
    <property type="match status" value="1"/>
</dbReference>
<keyword evidence="7" id="KW-0245">EGF-like domain</keyword>
<keyword evidence="6 7" id="KW-1015">Disulfide bond</keyword>
<dbReference type="PROSITE" id="PS50262">
    <property type="entry name" value="G_PROTEIN_RECEP_F1_2"/>
    <property type="match status" value="1"/>
</dbReference>
<evidence type="ECO:0000256" key="1">
    <source>
        <dbReference type="ARBA" id="ARBA00004167"/>
    </source>
</evidence>
<evidence type="ECO:0000313" key="14">
    <source>
        <dbReference type="Proteomes" id="UP000663828"/>
    </source>
</evidence>
<dbReference type="PRINTS" id="PR00261">
    <property type="entry name" value="LDLRECEPTOR"/>
</dbReference>
<reference evidence="12" key="1">
    <citation type="submission" date="2021-02" db="EMBL/GenBank/DDBJ databases">
        <authorList>
            <person name="Nowell W R."/>
        </authorList>
    </citation>
    <scope>NUCLEOTIDE SEQUENCE</scope>
</reference>
<dbReference type="InterPro" id="IPR036055">
    <property type="entry name" value="LDL_receptor-like_sf"/>
</dbReference>
<keyword evidence="2 9" id="KW-0812">Transmembrane</keyword>
<protein>
    <recommendedName>
        <fullName evidence="15">EGF-like domain-containing protein</fullName>
    </recommendedName>
</protein>
<comment type="caution">
    <text evidence="12">The sequence shown here is derived from an EMBL/GenBank/DDBJ whole genome shotgun (WGS) entry which is preliminary data.</text>
</comment>
<accession>A0A813Y011</accession>
<dbReference type="PROSITE" id="PS00022">
    <property type="entry name" value="EGF_1"/>
    <property type="match status" value="2"/>
</dbReference>
<feature type="transmembrane region" description="Helical" evidence="9">
    <location>
        <begin position="1433"/>
        <end position="1454"/>
    </location>
</feature>